<feature type="region of interest" description="Disordered" evidence="1">
    <location>
        <begin position="33"/>
        <end position="65"/>
    </location>
</feature>
<evidence type="ECO:0000256" key="1">
    <source>
        <dbReference type="SAM" id="MobiDB-lite"/>
    </source>
</evidence>
<evidence type="ECO:0000259" key="2">
    <source>
        <dbReference type="Pfam" id="PF13843"/>
    </source>
</evidence>
<accession>A0A835G4R9</accession>
<organism evidence="3 4">
    <name type="scientific">Spodoptera exigua</name>
    <name type="common">Beet armyworm</name>
    <name type="synonym">Noctua fulgens</name>
    <dbReference type="NCBI Taxonomy" id="7107"/>
    <lineage>
        <taxon>Eukaryota</taxon>
        <taxon>Metazoa</taxon>
        <taxon>Ecdysozoa</taxon>
        <taxon>Arthropoda</taxon>
        <taxon>Hexapoda</taxon>
        <taxon>Insecta</taxon>
        <taxon>Pterygota</taxon>
        <taxon>Neoptera</taxon>
        <taxon>Endopterygota</taxon>
        <taxon>Lepidoptera</taxon>
        <taxon>Glossata</taxon>
        <taxon>Ditrysia</taxon>
        <taxon>Noctuoidea</taxon>
        <taxon>Noctuidae</taxon>
        <taxon>Amphipyrinae</taxon>
        <taxon>Spodoptera</taxon>
    </lineage>
</organism>
<gene>
    <name evidence="3" type="ORF">HW555_013911</name>
</gene>
<dbReference type="EMBL" id="JACKWZ010000764">
    <property type="protein sequence ID" value="KAF9405302.1"/>
    <property type="molecule type" value="Genomic_DNA"/>
</dbReference>
<feature type="domain" description="PiggyBac transposable element-derived protein" evidence="2">
    <location>
        <begin position="94"/>
        <end position="161"/>
    </location>
</feature>
<sequence>MIIFLCLLFAEKSLKNMLLQLKLNLDVSEFEGDEGDDDIDDVDYRPQGRNRQSDNSAESSTDSEGDRQFRQFQVLRFLILLLREGVLEYNVEVTVMADHMSRNRFFTLRNSLKLVNDNDYSAEDKSKDKLWKVRPLIEEILKGCHSIPKDQKLSIDEAMLPRLKSFVVANPTGEVCDFDIYQGATTFPSYADTTFGLGEEAVFALTKDLLPGHIVYCDRYFTTETLDPNIDRLAEWSAMISSDQTLENLPSTANFDFGNYETNRAFKIPPSAPHRLLKAVSSLVSKTLLSLPPTEDIDISFVERRLCGRSEFSVK</sequence>
<proteinExistence type="predicted"/>
<dbReference type="InterPro" id="IPR029526">
    <property type="entry name" value="PGBD"/>
</dbReference>
<comment type="caution">
    <text evidence="3">The sequence shown here is derived from an EMBL/GenBank/DDBJ whole genome shotgun (WGS) entry which is preliminary data.</text>
</comment>
<dbReference type="Proteomes" id="UP000648187">
    <property type="component" value="Unassembled WGS sequence"/>
</dbReference>
<name>A0A835G4R9_SPOEX</name>
<feature type="compositionally biased region" description="Polar residues" evidence="1">
    <location>
        <begin position="49"/>
        <end position="62"/>
    </location>
</feature>
<dbReference type="PANTHER" id="PTHR47272">
    <property type="entry name" value="DDE_TNP_1_7 DOMAIN-CONTAINING PROTEIN"/>
    <property type="match status" value="1"/>
</dbReference>
<evidence type="ECO:0000313" key="4">
    <source>
        <dbReference type="Proteomes" id="UP000648187"/>
    </source>
</evidence>
<evidence type="ECO:0000313" key="3">
    <source>
        <dbReference type="EMBL" id="KAF9405302.1"/>
    </source>
</evidence>
<keyword evidence="4" id="KW-1185">Reference proteome</keyword>
<dbReference type="AlphaFoldDB" id="A0A835G4R9"/>
<dbReference type="Pfam" id="PF13843">
    <property type="entry name" value="DDE_Tnp_1_7"/>
    <property type="match status" value="1"/>
</dbReference>
<reference evidence="3" key="1">
    <citation type="submission" date="2020-08" db="EMBL/GenBank/DDBJ databases">
        <title>Spodoptera exigua strain:BAW_Kor-Di-RS1 Genome sequencing and assembly.</title>
        <authorList>
            <person name="Kim J."/>
            <person name="Nam H.Y."/>
            <person name="Kwon M."/>
            <person name="Choi J.H."/>
            <person name="Cho S.R."/>
            <person name="Kim G.-H."/>
        </authorList>
    </citation>
    <scope>NUCLEOTIDE SEQUENCE</scope>
    <source>
        <strain evidence="3">BAW_Kor-Di-RS1</strain>
        <tissue evidence="3">Whole-body</tissue>
    </source>
</reference>
<dbReference type="PANTHER" id="PTHR47272:SF2">
    <property type="entry name" value="PIGGYBAC TRANSPOSABLE ELEMENT-DERIVED PROTEIN 3-LIKE"/>
    <property type="match status" value="1"/>
</dbReference>
<protein>
    <recommendedName>
        <fullName evidence="2">PiggyBac transposable element-derived protein domain-containing protein</fullName>
    </recommendedName>
</protein>